<dbReference type="PANTHER" id="PTHR43280:SF28">
    <property type="entry name" value="HTH-TYPE TRANSCRIPTIONAL ACTIVATOR RHAS"/>
    <property type="match status" value="1"/>
</dbReference>
<dbReference type="InterPro" id="IPR018060">
    <property type="entry name" value="HTH_AraC"/>
</dbReference>
<sequence length="283" mass="33212">MNMKRSINWLTEYFSENSMEFVDIFKSSLPPKEKDLNRRTAKNLCGIVIPINGECSFSLNEDKYILNKNIILHCGSNMKIKVETEKVGIEYYVVHYKNICTTEKFEDIQQSSFYLEIEDRLSLVKYCEENIDKSLSPDNYSKFSCKVDFINLIDSLIKNVRTSQYNDKLKLVNKGIEYINKNYNSSISISDISDILEVDRRRFSELFQEVTGLSPIKYLTEYRLKEAKRLLKFSSYTVTEIADMTGYNDCFYFSKTFKKNVGICPRKYREINSDAVQNFLIKK</sequence>
<evidence type="ECO:0000259" key="4">
    <source>
        <dbReference type="PROSITE" id="PS01124"/>
    </source>
</evidence>
<keyword evidence="1" id="KW-0805">Transcription regulation</keyword>
<dbReference type="InterPro" id="IPR009057">
    <property type="entry name" value="Homeodomain-like_sf"/>
</dbReference>
<keyword evidence="3" id="KW-0804">Transcription</keyword>
<proteinExistence type="predicted"/>
<dbReference type="GO" id="GO:0043565">
    <property type="term" value="F:sequence-specific DNA binding"/>
    <property type="evidence" value="ECO:0007669"/>
    <property type="project" value="InterPro"/>
</dbReference>
<dbReference type="PANTHER" id="PTHR43280">
    <property type="entry name" value="ARAC-FAMILY TRANSCRIPTIONAL REGULATOR"/>
    <property type="match status" value="1"/>
</dbReference>
<evidence type="ECO:0000256" key="3">
    <source>
        <dbReference type="ARBA" id="ARBA00023163"/>
    </source>
</evidence>
<dbReference type="SUPFAM" id="SSF46689">
    <property type="entry name" value="Homeodomain-like"/>
    <property type="match status" value="2"/>
</dbReference>
<evidence type="ECO:0000256" key="1">
    <source>
        <dbReference type="ARBA" id="ARBA00023015"/>
    </source>
</evidence>
<dbReference type="AlphaFoldDB" id="A0A644WID5"/>
<evidence type="ECO:0000256" key="2">
    <source>
        <dbReference type="ARBA" id="ARBA00023125"/>
    </source>
</evidence>
<keyword evidence="2" id="KW-0238">DNA-binding</keyword>
<dbReference type="PRINTS" id="PR00032">
    <property type="entry name" value="HTHARAC"/>
</dbReference>
<dbReference type="EMBL" id="VSSQ01000857">
    <property type="protein sequence ID" value="MPM02283.1"/>
    <property type="molecule type" value="Genomic_DNA"/>
</dbReference>
<accession>A0A644WID5</accession>
<dbReference type="PROSITE" id="PS01124">
    <property type="entry name" value="HTH_ARAC_FAMILY_2"/>
    <property type="match status" value="1"/>
</dbReference>
<dbReference type="SMART" id="SM00342">
    <property type="entry name" value="HTH_ARAC"/>
    <property type="match status" value="1"/>
</dbReference>
<feature type="domain" description="HTH araC/xylS-type" evidence="4">
    <location>
        <begin position="173"/>
        <end position="271"/>
    </location>
</feature>
<dbReference type="GO" id="GO:0003700">
    <property type="term" value="F:DNA-binding transcription factor activity"/>
    <property type="evidence" value="ECO:0007669"/>
    <property type="project" value="InterPro"/>
</dbReference>
<protein>
    <submittedName>
        <fullName evidence="5">HTH-type transcriptional activator RhaS</fullName>
    </submittedName>
</protein>
<dbReference type="Gene3D" id="1.10.10.60">
    <property type="entry name" value="Homeodomain-like"/>
    <property type="match status" value="2"/>
</dbReference>
<dbReference type="InterPro" id="IPR020449">
    <property type="entry name" value="Tscrpt_reg_AraC-type_HTH"/>
</dbReference>
<dbReference type="Pfam" id="PF12833">
    <property type="entry name" value="HTH_18"/>
    <property type="match status" value="1"/>
</dbReference>
<name>A0A644WID5_9ZZZZ</name>
<reference evidence="5" key="1">
    <citation type="submission" date="2019-08" db="EMBL/GenBank/DDBJ databases">
        <authorList>
            <person name="Kucharzyk K."/>
            <person name="Murdoch R.W."/>
            <person name="Higgins S."/>
            <person name="Loffler F."/>
        </authorList>
    </citation>
    <scope>NUCLEOTIDE SEQUENCE</scope>
</reference>
<organism evidence="5">
    <name type="scientific">bioreactor metagenome</name>
    <dbReference type="NCBI Taxonomy" id="1076179"/>
    <lineage>
        <taxon>unclassified sequences</taxon>
        <taxon>metagenomes</taxon>
        <taxon>ecological metagenomes</taxon>
    </lineage>
</organism>
<gene>
    <name evidence="5" type="primary">rhaS_36</name>
    <name evidence="5" type="ORF">SDC9_48528</name>
</gene>
<evidence type="ECO:0000313" key="5">
    <source>
        <dbReference type="EMBL" id="MPM02283.1"/>
    </source>
</evidence>
<comment type="caution">
    <text evidence="5">The sequence shown here is derived from an EMBL/GenBank/DDBJ whole genome shotgun (WGS) entry which is preliminary data.</text>
</comment>